<dbReference type="Pfam" id="PF03963">
    <property type="entry name" value="FlgD"/>
    <property type="match status" value="1"/>
</dbReference>
<comment type="caution">
    <text evidence="6">The sequence shown here is derived from an EMBL/GenBank/DDBJ whole genome shotgun (WGS) entry which is preliminary data.</text>
</comment>
<dbReference type="RefSeq" id="WP_111421453.1">
    <property type="nucleotide sequence ID" value="NZ_NPEX01000228.1"/>
</dbReference>
<comment type="similarity">
    <text evidence="1">Belongs to the FlgD family.</text>
</comment>
<evidence type="ECO:0000256" key="2">
    <source>
        <dbReference type="ARBA" id="ARBA00016013"/>
    </source>
</evidence>
<dbReference type="InterPro" id="IPR005648">
    <property type="entry name" value="FlgD"/>
</dbReference>
<dbReference type="EMBL" id="NPEX01000228">
    <property type="protein sequence ID" value="RAI40548.1"/>
    <property type="molecule type" value="Genomic_DNA"/>
</dbReference>
<gene>
    <name evidence="6" type="ORF">CH341_23540</name>
</gene>
<evidence type="ECO:0000256" key="4">
    <source>
        <dbReference type="ARBA" id="ARBA00024746"/>
    </source>
</evidence>
<comment type="function">
    <text evidence="4">Required for flagellar hook formation. May act as a scaffolding protein.</text>
</comment>
<proteinExistence type="inferred from homology"/>
<sequence>MSVSTIASNTTASSTTSTSSSSSSSSSSSIDTDDFLTLITAQLQNQNPLDPTDTTEFTNQIMSYATFNQITSMSDTLDTLSDTVSTLSSTVTSLYEAYSNTSAS</sequence>
<dbReference type="GO" id="GO:0044781">
    <property type="term" value="P:bacterial-type flagellum organization"/>
    <property type="evidence" value="ECO:0007669"/>
    <property type="project" value="UniProtKB-KW"/>
</dbReference>
<evidence type="ECO:0000256" key="3">
    <source>
        <dbReference type="ARBA" id="ARBA00022795"/>
    </source>
</evidence>
<dbReference type="AlphaFoldDB" id="A0A327KYS2"/>
<evidence type="ECO:0000256" key="1">
    <source>
        <dbReference type="ARBA" id="ARBA00010577"/>
    </source>
</evidence>
<reference evidence="6 7" key="1">
    <citation type="submission" date="2017-07" db="EMBL/GenBank/DDBJ databases">
        <title>Draft Genome Sequences of Select Purple Nonsulfur Bacteria.</title>
        <authorList>
            <person name="Lasarre B."/>
            <person name="Mckinlay J.B."/>
        </authorList>
    </citation>
    <scope>NUCLEOTIDE SEQUENCE [LARGE SCALE GENOMIC DNA]</scope>
    <source>
        <strain evidence="6 7">DSM 5909</strain>
    </source>
</reference>
<dbReference type="OrthoDB" id="9785233at2"/>
<dbReference type="Proteomes" id="UP000249130">
    <property type="component" value="Unassembled WGS sequence"/>
</dbReference>
<evidence type="ECO:0000313" key="6">
    <source>
        <dbReference type="EMBL" id="RAI40548.1"/>
    </source>
</evidence>
<feature type="region of interest" description="Disordered" evidence="5">
    <location>
        <begin position="1"/>
        <end position="31"/>
    </location>
</feature>
<organism evidence="6 7">
    <name type="scientific">Rhodoplanes roseus</name>
    <dbReference type="NCBI Taxonomy" id="29409"/>
    <lineage>
        <taxon>Bacteria</taxon>
        <taxon>Pseudomonadati</taxon>
        <taxon>Pseudomonadota</taxon>
        <taxon>Alphaproteobacteria</taxon>
        <taxon>Hyphomicrobiales</taxon>
        <taxon>Nitrobacteraceae</taxon>
        <taxon>Rhodoplanes</taxon>
    </lineage>
</organism>
<keyword evidence="3" id="KW-1005">Bacterial flagellum biogenesis</keyword>
<accession>A0A327KYS2</accession>
<feature type="compositionally biased region" description="Low complexity" evidence="5">
    <location>
        <begin position="1"/>
        <end position="29"/>
    </location>
</feature>
<protein>
    <recommendedName>
        <fullName evidence="2">Basal-body rod modification protein FlgD</fullName>
    </recommendedName>
</protein>
<keyword evidence="7" id="KW-1185">Reference proteome</keyword>
<evidence type="ECO:0000313" key="7">
    <source>
        <dbReference type="Proteomes" id="UP000249130"/>
    </source>
</evidence>
<evidence type="ECO:0000256" key="5">
    <source>
        <dbReference type="SAM" id="MobiDB-lite"/>
    </source>
</evidence>
<name>A0A327KYS2_9BRAD</name>